<dbReference type="AlphaFoldDB" id="U5DJH5"/>
<accession>U5DJH5</accession>
<evidence type="ECO:0000256" key="1">
    <source>
        <dbReference type="SAM" id="SignalP"/>
    </source>
</evidence>
<keyword evidence="1" id="KW-0732">Signal</keyword>
<dbReference type="EMBL" id="ASSJ01000055">
    <property type="protein sequence ID" value="ERN41072.1"/>
    <property type="molecule type" value="Genomic_DNA"/>
</dbReference>
<dbReference type="InterPro" id="IPR011852">
    <property type="entry name" value="TRAP_TAXI"/>
</dbReference>
<dbReference type="InParanoid" id="U5DJH5"/>
<dbReference type="eggNOG" id="COG2358">
    <property type="taxonomic scope" value="Bacteria"/>
</dbReference>
<keyword evidence="3" id="KW-1185">Reference proteome</keyword>
<protein>
    <submittedName>
        <fullName evidence="2">TRAP transporter solute receptor, TAXI family</fullName>
    </submittedName>
</protein>
<name>U5DJH5_9CHRO</name>
<organism evidence="2 3">
    <name type="scientific">Rubidibacter lacunae KORDI 51-2</name>
    <dbReference type="NCBI Taxonomy" id="582515"/>
    <lineage>
        <taxon>Bacteria</taxon>
        <taxon>Bacillati</taxon>
        <taxon>Cyanobacteriota</taxon>
        <taxon>Cyanophyceae</taxon>
        <taxon>Oscillatoriophycideae</taxon>
        <taxon>Chroococcales</taxon>
        <taxon>Aphanothecaceae</taxon>
        <taxon>Rubidibacter</taxon>
    </lineage>
</organism>
<dbReference type="PANTHER" id="PTHR42941">
    <property type="entry name" value="SLL1037 PROTEIN"/>
    <property type="match status" value="1"/>
</dbReference>
<dbReference type="RefSeq" id="WP_022607518.1">
    <property type="nucleotide sequence ID" value="NZ_ASSJ01000055.1"/>
</dbReference>
<sequence>MRRKSLVTWLLCALGMAVAIATSQAIVPAVVKAQGPARAEVTIITGSEAGNYYEIARDLEVLVDLTTTDLDLDVIPSTGSLDNIVAIDRYNSIVLGLSQRDVTAYLTLIRNEDPVIDENIDALRLVLPLYDEQVHLLAREGINSFADLTGKLVAVGESGSGTFITSTLLLLQANVTPAELIVLENRRAIDALLDGEIDAMFFVVGAPARLLQEEIDSTQGIKLVPIALEAIANDEFLSDLYEPRTLPRTTYSWQSEPVDTIAVQSAIYTTEGANCSHITPIVESILENLDQLRANGNTVWRRVAFDRIGLLEEPRLSACTRQALQSLP</sequence>
<dbReference type="PANTHER" id="PTHR42941:SF1">
    <property type="entry name" value="SLL1037 PROTEIN"/>
    <property type="match status" value="1"/>
</dbReference>
<proteinExistence type="predicted"/>
<keyword evidence="2" id="KW-0675">Receptor</keyword>
<evidence type="ECO:0000313" key="2">
    <source>
        <dbReference type="EMBL" id="ERN41072.1"/>
    </source>
</evidence>
<comment type="caution">
    <text evidence="2">The sequence shown here is derived from an EMBL/GenBank/DDBJ whole genome shotgun (WGS) entry which is preliminary data.</text>
</comment>
<dbReference type="OrthoDB" id="9776669at2"/>
<dbReference type="NCBIfam" id="TIGR02122">
    <property type="entry name" value="TRAP_TAXI"/>
    <property type="match status" value="1"/>
</dbReference>
<dbReference type="Pfam" id="PF16868">
    <property type="entry name" value="NMT1_3"/>
    <property type="match status" value="1"/>
</dbReference>
<evidence type="ECO:0000313" key="3">
    <source>
        <dbReference type="Proteomes" id="UP000016960"/>
    </source>
</evidence>
<feature type="signal peptide" evidence="1">
    <location>
        <begin position="1"/>
        <end position="25"/>
    </location>
</feature>
<dbReference type="Proteomes" id="UP000016960">
    <property type="component" value="Unassembled WGS sequence"/>
</dbReference>
<gene>
    <name evidence="2" type="ORF">KR51_00023300</name>
</gene>
<reference evidence="2 3" key="1">
    <citation type="submission" date="2013-05" db="EMBL/GenBank/DDBJ databases">
        <title>Draft genome sequence of Rubidibacter lacunae KORDI 51-2.</title>
        <authorList>
            <person name="Choi D.H."/>
            <person name="Noh J.H."/>
            <person name="Kwon K.-K."/>
            <person name="Lee J.-H."/>
            <person name="Ryu J.-Y."/>
        </authorList>
    </citation>
    <scope>NUCLEOTIDE SEQUENCE [LARGE SCALE GENOMIC DNA]</scope>
    <source>
        <strain evidence="2 3">KORDI 51-2</strain>
    </source>
</reference>
<feature type="chain" id="PRO_5004658872" evidence="1">
    <location>
        <begin position="26"/>
        <end position="328"/>
    </location>
</feature>
<dbReference type="Gene3D" id="3.40.190.10">
    <property type="entry name" value="Periplasmic binding protein-like II"/>
    <property type="match status" value="2"/>
</dbReference>
<dbReference type="SUPFAM" id="SSF53850">
    <property type="entry name" value="Periplasmic binding protein-like II"/>
    <property type="match status" value="1"/>
</dbReference>